<sequence length="234" mass="23419">MLLNALPRLSHATVVAYLALFVALSGSSYAAVKLSKGSVRATHIAPSAVTSAKVKDGSLRSRDFKRSDLPSGAAGSAGPAGPKGDAGPKGETGAPGERGATGPAGFTGLRGEAGPAGDTGPRGPSNAYSVGTSDFFTSKPPLTLTVPAGMYFVTGKVVAGTPTKVNDFYNCQVTGGDAPDEGHGAISTNGPGQETVTMTTVTNVAAGQQLRLSCTGTASFGHARLIAVRVESRN</sequence>
<feature type="region of interest" description="Disordered" evidence="1">
    <location>
        <begin position="50"/>
        <end position="126"/>
    </location>
</feature>
<dbReference type="InterPro" id="IPR008160">
    <property type="entry name" value="Collagen"/>
</dbReference>
<evidence type="ECO:0000256" key="1">
    <source>
        <dbReference type="SAM" id="MobiDB-lite"/>
    </source>
</evidence>
<proteinExistence type="predicted"/>
<feature type="compositionally biased region" description="Basic and acidic residues" evidence="1">
    <location>
        <begin position="53"/>
        <end position="68"/>
    </location>
</feature>
<dbReference type="AlphaFoldDB" id="A0A6J4TU65"/>
<reference evidence="2" key="1">
    <citation type="submission" date="2020-02" db="EMBL/GenBank/DDBJ databases">
        <authorList>
            <person name="Meier V. D."/>
        </authorList>
    </citation>
    <scope>NUCLEOTIDE SEQUENCE</scope>
    <source>
        <strain evidence="2">AVDCRST_MAG30</strain>
    </source>
</reference>
<evidence type="ECO:0000313" key="2">
    <source>
        <dbReference type="EMBL" id="CAA9532383.1"/>
    </source>
</evidence>
<dbReference type="EMBL" id="CADCVS010000516">
    <property type="protein sequence ID" value="CAA9532383.1"/>
    <property type="molecule type" value="Genomic_DNA"/>
</dbReference>
<accession>A0A6J4TU65</accession>
<protein>
    <submittedName>
        <fullName evidence="2">Phage tail fiber protein</fullName>
    </submittedName>
</protein>
<dbReference type="Pfam" id="PF01391">
    <property type="entry name" value="Collagen"/>
    <property type="match status" value="1"/>
</dbReference>
<name>A0A6J4TU65_9ACTN</name>
<feature type="compositionally biased region" description="Low complexity" evidence="1">
    <location>
        <begin position="70"/>
        <end position="85"/>
    </location>
</feature>
<gene>
    <name evidence="2" type="ORF">AVDCRST_MAG30-3910</name>
</gene>
<organism evidence="2">
    <name type="scientific">uncultured Solirubrobacteraceae bacterium</name>
    <dbReference type="NCBI Taxonomy" id="1162706"/>
    <lineage>
        <taxon>Bacteria</taxon>
        <taxon>Bacillati</taxon>
        <taxon>Actinomycetota</taxon>
        <taxon>Thermoleophilia</taxon>
        <taxon>Solirubrobacterales</taxon>
        <taxon>Solirubrobacteraceae</taxon>
        <taxon>environmental samples</taxon>
    </lineage>
</organism>